<dbReference type="GO" id="GO:0045087">
    <property type="term" value="P:innate immune response"/>
    <property type="evidence" value="ECO:0007669"/>
    <property type="project" value="TreeGrafter"/>
</dbReference>
<feature type="repeat" description="ANK" evidence="4">
    <location>
        <begin position="1388"/>
        <end position="1420"/>
    </location>
</feature>
<dbReference type="SMART" id="SM00248">
    <property type="entry name" value="ANK"/>
    <property type="match status" value="24"/>
</dbReference>
<feature type="compositionally biased region" description="Polar residues" evidence="6">
    <location>
        <begin position="1983"/>
        <end position="2001"/>
    </location>
</feature>
<keyword evidence="5" id="KW-0694">RNA-binding</keyword>
<dbReference type="GO" id="GO:0003723">
    <property type="term" value="F:RNA binding"/>
    <property type="evidence" value="ECO:0007669"/>
    <property type="project" value="UniProtKB-UniRule"/>
</dbReference>
<organism evidence="8 9">
    <name type="scientific">Mesorhabditis belari</name>
    <dbReference type="NCBI Taxonomy" id="2138241"/>
    <lineage>
        <taxon>Eukaryota</taxon>
        <taxon>Metazoa</taxon>
        <taxon>Ecdysozoa</taxon>
        <taxon>Nematoda</taxon>
        <taxon>Chromadorea</taxon>
        <taxon>Rhabditida</taxon>
        <taxon>Rhabditina</taxon>
        <taxon>Rhabditomorpha</taxon>
        <taxon>Rhabditoidea</taxon>
        <taxon>Rhabditidae</taxon>
        <taxon>Mesorhabditinae</taxon>
        <taxon>Mesorhabditis</taxon>
    </lineage>
</organism>
<evidence type="ECO:0000256" key="6">
    <source>
        <dbReference type="SAM" id="MobiDB-lite"/>
    </source>
</evidence>
<evidence type="ECO:0000256" key="5">
    <source>
        <dbReference type="PROSITE-ProRule" id="PRU00117"/>
    </source>
</evidence>
<evidence type="ECO:0000256" key="2">
    <source>
        <dbReference type="ARBA" id="ARBA00023043"/>
    </source>
</evidence>
<dbReference type="FunFam" id="1.25.40.20:FF:000041">
    <property type="entry name" value="ankyrin repeat and KH domain-containing protein 1 isoform X1"/>
    <property type="match status" value="1"/>
</dbReference>
<keyword evidence="3" id="KW-0175">Coiled coil</keyword>
<feature type="compositionally biased region" description="Low complexity" evidence="6">
    <location>
        <begin position="888"/>
        <end position="899"/>
    </location>
</feature>
<evidence type="ECO:0000313" key="9">
    <source>
        <dbReference type="WBParaSite" id="MBELARI_LOCUS6531.2"/>
    </source>
</evidence>
<feature type="region of interest" description="Disordered" evidence="6">
    <location>
        <begin position="718"/>
        <end position="782"/>
    </location>
</feature>
<accession>A0AAF3FHH2</accession>
<dbReference type="InterPro" id="IPR004087">
    <property type="entry name" value="KH_dom"/>
</dbReference>
<feature type="repeat" description="ANK" evidence="4">
    <location>
        <begin position="289"/>
        <end position="321"/>
    </location>
</feature>
<proteinExistence type="predicted"/>
<feature type="compositionally biased region" description="Low complexity" evidence="6">
    <location>
        <begin position="1658"/>
        <end position="1671"/>
    </location>
</feature>
<dbReference type="Pfam" id="PF12796">
    <property type="entry name" value="Ank_2"/>
    <property type="match status" value="10"/>
</dbReference>
<keyword evidence="2 4" id="KW-0040">ANK repeat</keyword>
<dbReference type="SMART" id="SM00322">
    <property type="entry name" value="KH"/>
    <property type="match status" value="1"/>
</dbReference>
<dbReference type="PROSITE" id="PS50088">
    <property type="entry name" value="ANK_REPEAT"/>
    <property type="match status" value="19"/>
</dbReference>
<dbReference type="PROSITE" id="PS50084">
    <property type="entry name" value="KH_TYPE_1"/>
    <property type="match status" value="1"/>
</dbReference>
<feature type="region of interest" description="Disordered" evidence="6">
    <location>
        <begin position="1961"/>
        <end position="2001"/>
    </location>
</feature>
<dbReference type="PANTHER" id="PTHR23206:SF8">
    <property type="entry name" value="ANKYRIN REPEAT AND KH DOMAIN-CONTAINING 1"/>
    <property type="match status" value="1"/>
</dbReference>
<dbReference type="InterPro" id="IPR004088">
    <property type="entry name" value="KH_dom_type_1"/>
</dbReference>
<feature type="region of interest" description="Disordered" evidence="6">
    <location>
        <begin position="1512"/>
        <end position="1551"/>
    </location>
</feature>
<feature type="region of interest" description="Disordered" evidence="6">
    <location>
        <begin position="924"/>
        <end position="972"/>
    </location>
</feature>
<feature type="compositionally biased region" description="Polar residues" evidence="6">
    <location>
        <begin position="1917"/>
        <end position="1930"/>
    </location>
</feature>
<dbReference type="PANTHER" id="PTHR23206">
    <property type="entry name" value="MASK PROTEIN"/>
    <property type="match status" value="1"/>
</dbReference>
<dbReference type="SUPFAM" id="SSF54791">
    <property type="entry name" value="Eukaryotic type KH-domain (KH-domain type I)"/>
    <property type="match status" value="1"/>
</dbReference>
<feature type="compositionally biased region" description="Polar residues" evidence="6">
    <location>
        <begin position="718"/>
        <end position="729"/>
    </location>
</feature>
<dbReference type="InterPro" id="IPR051631">
    <property type="entry name" value="Ankyrin-KH/SAM_domain"/>
</dbReference>
<feature type="repeat" description="ANK" evidence="4">
    <location>
        <begin position="1355"/>
        <end position="1387"/>
    </location>
</feature>
<sequence>MVVRQHFRMKRKTRGITVKREEYTFACCTTVVSRMPEDESKRPMKNVETNVLEMAARLAEVPRGKDASDLPGESPLARRRLHSGSPITFLKKLRGHQTKKNSKIHPCLAPYEDLLPPFDVDPQNPDQLAKILLTSGAKAKLYLNHYLEEARLSGLLVGDSQLPSLEQSAEYFAKLCVAAEKAGEPKNLTLPSLTPEDAANALALLNAINLRRSPSRRVESIMAAGQDHPGAQASDVDGGTGSDIASLNGEDELISDEDTLFGLACCAGFPELARELIYLRGTTEFEGPHDCTPLMEACSAGRIEIVRVLLEHCADINAQSATSNTALIYAAAAGFLECIKLLIATGRCNLELRNENGHCALMEAASAGHLNVVEELVKSGALAVYMNTNSDFKESPLTLAAYKGHVQLVEYLLSISSGSNRDEELHTALMEACMDGHTEVAALLLKHGAPVNLLSESFESPLTLASCGGHTTLVKMLLDAGAHLEEPNDESYTPLMEASREGHTEVVKLLLEKGANVNAQTDETGETAMTLAACSGHTEVLALLEKSGGDLEIGANSPLMEASQEGHLETVKYILDYAKRKKLNPTEWKANLNTSLIVAAENGHCAIAQALVGHGAELNYEVDNRNALMRAAKQGYTDVVAYLLENGADANRKSSNSDTTPLVLASGSGHKDIVQLLLKHGANPGVIVKDGYTCVMDAAAHGHTDIVELLLDHEGAILTSNQPPTSTNVLSSGLPPPPSALPPANPAQHARARRQNKKTYPPVSSPTLGQPNLTGKPRIEPPEPARRAVLHQQILGTLALDAWKEGDTEANEPYVDLESIIGSGDNLPEMLANYFTAFNEITRRSNEGPDKEMLDNVLAQWVPYFRNLPPEAFRGRTPGGQLPGMQLSSTTTTSSFTTTDTASSAMTSFFHSAYENLKRNFSGAPVAKTGTSDKKEAPTPTPKKSDAQTIKEPATRTRTSAESTSPASSVAQIPKDPASILKAKAQVEEYLAHLTPKQQMELHESIFKCHPGEPAALKSNIANILIRHPFPRETLKNYVEYIEDLKTRTVRRTQSEGDAGKQSDQPVKVDADGAFFREALTKIKEHFINTPFSGKSTSKVDRSNQPCKLSVDMMTESNHDTPLSFACQNGQTSVVQNLLRRGANKEHRDKKGFTPLILAASGGHVAVCESLLNAGAELEAQSERTKDTALSLACSSGRKEAVEWLLKKGANKEHRNVSDYTPLSLAASGGYVDIVTMLLDSGAEINSRTGSKLGISPLMLAAMNGHKDATRILLERGSDINAQIETNRNTALTLACFQGRTEVVRLLLQYNANVEHRAKTGLTPLMEAANGGYTEVGDLLLDEGADPNTGPVPSSRDTALTIAADKGHDKFVEMLVLRHAQIDARNKKGCTALWLACNGGHLETIRILVENGADVDCADNRKVTPLMIAFRKGHLPAVKYMVQHVTQFPSDQDLDRYIGTITPTENELLTKCTECRGEIVCAKDKQSIEAAKAAEALLQMLEEEEEQLRTKKQAKQRKNEKKKAKKQAAKKVADDEKYESDAELKEEKDEENVGVISIKEAPVNDSLSSYTTADEALAPVVIPKPTPIEERVPIVLPSPKIRSPSPIAICTNVEMTNSAGSSVIERQKAKRAEKKETQRERRRHESGKHLANHGTMNSSTSPSQSQKSPVSNYIASVQNEEWVKANFKRNKGKMGVSSTRTLAQTSSGPIDSFFLDDAGVYAGWKDVELSRRRATIMSLSSSAIARVIGRGGSNINAIREATQASIEVEKQNPKKEQAERQITIRGTLETVKYAVQMINGLVVDQEASVNDIVRQVLRSGSVSTGSAASSEGIKGNTTGFQCVQDFKTSPKMTRAATASAAPAPTTNIWQQRMAARQKEEDARRVSTSPKGEHRIPMPKQEQVEDRTTFKPLVHTQIVSDSTRDSGGSSCLTTPSPPISPPLAEPIMNVPPFVAPNPSGVISRPIRPEQPSSASSSGISASSTILTAPSPNSTASIIGQPYHSSEPTTLASIIESPTLPTTTKASPLLPPTVDLHSINFASIFPSFPNETPKDNAFMPIINAPPTLINEERANTPSISGLPSSIADIWSSASTGGEPWNSKLLLNGFGSLSLGTPAQSHVQDWGTAAKNDPQLAFTQQGKQLGNILQPSDSRPGSNQTAVFANIGKDETAEGWSSPKKFMGNMVKSQNGIGSGYVRPASAAGGVSYNTVPNLTTQPPRPMVTAQSHSRTQTPLSDQHFYSLAAQLAASSQKPLGERAPHASVAQFNGGATTAMISQKTIPNVYQAAPHEFDALGQILQKTTFAGVHHQTVGAPINSQASDYQAILRNSNRTGSGYGFAGAPPPGFAPIRQENTPAVPTIRGFTQYNSSLPATTIPQTQPSVHPGFPLYNGQAGSTTTTWSKPTPNPINGTHWTNGWS</sequence>
<keyword evidence="8" id="KW-1185">Reference proteome</keyword>
<feature type="compositionally biased region" description="Basic and acidic residues" evidence="6">
    <location>
        <begin position="1531"/>
        <end position="1547"/>
    </location>
</feature>
<dbReference type="Gene3D" id="1.25.40.20">
    <property type="entry name" value="Ankyrin repeat-containing domain"/>
    <property type="match status" value="7"/>
</dbReference>
<dbReference type="Pfam" id="PF00013">
    <property type="entry name" value="KH_1"/>
    <property type="match status" value="1"/>
</dbReference>
<feature type="repeat" description="ANK" evidence="4">
    <location>
        <begin position="490"/>
        <end position="522"/>
    </location>
</feature>
<dbReference type="InterPro" id="IPR036612">
    <property type="entry name" value="KH_dom_type_1_sf"/>
</dbReference>
<reference evidence="9" key="1">
    <citation type="submission" date="2024-02" db="UniProtKB">
        <authorList>
            <consortium name="WormBaseParasite"/>
        </authorList>
    </citation>
    <scope>IDENTIFICATION</scope>
</reference>
<evidence type="ECO:0000256" key="3">
    <source>
        <dbReference type="ARBA" id="ARBA00023054"/>
    </source>
</evidence>
<keyword evidence="1" id="KW-0677">Repeat</keyword>
<evidence type="ECO:0000259" key="7">
    <source>
        <dbReference type="SMART" id="SM00322"/>
    </source>
</evidence>
<dbReference type="InterPro" id="IPR002110">
    <property type="entry name" value="Ankyrin_rpt"/>
</dbReference>
<feature type="domain" description="K Homology" evidence="7">
    <location>
        <begin position="1731"/>
        <end position="1803"/>
    </location>
</feature>
<evidence type="ECO:0000256" key="4">
    <source>
        <dbReference type="PROSITE-ProRule" id="PRU00023"/>
    </source>
</evidence>
<feature type="repeat" description="ANK" evidence="4">
    <location>
        <begin position="524"/>
        <end position="556"/>
    </location>
</feature>
<dbReference type="InterPro" id="IPR036770">
    <property type="entry name" value="Ankyrin_rpt-contain_sf"/>
</dbReference>
<feature type="compositionally biased region" description="Low complexity" evidence="6">
    <location>
        <begin position="956"/>
        <end position="971"/>
    </location>
</feature>
<feature type="region of interest" description="Disordered" evidence="6">
    <location>
        <begin position="1620"/>
        <end position="1672"/>
    </location>
</feature>
<feature type="repeat" description="ANK" evidence="4">
    <location>
        <begin position="1253"/>
        <end position="1285"/>
    </location>
</feature>
<feature type="region of interest" description="Disordered" evidence="6">
    <location>
        <begin position="874"/>
        <end position="899"/>
    </location>
</feature>
<feature type="compositionally biased region" description="Pro residues" evidence="6">
    <location>
        <begin position="734"/>
        <end position="745"/>
    </location>
</feature>
<name>A0AAF3FHH2_9BILA</name>
<feature type="repeat" description="ANK" evidence="4">
    <location>
        <begin position="1118"/>
        <end position="1150"/>
    </location>
</feature>
<feature type="repeat" description="ANK" evidence="4">
    <location>
        <begin position="356"/>
        <end position="388"/>
    </location>
</feature>
<feature type="compositionally biased region" description="Basic residues" evidence="6">
    <location>
        <begin position="1512"/>
        <end position="1529"/>
    </location>
</feature>
<protein>
    <recommendedName>
        <fullName evidence="7">K Homology domain-containing protein</fullName>
    </recommendedName>
</protein>
<dbReference type="PROSITE" id="PS50297">
    <property type="entry name" value="ANK_REP_REGION"/>
    <property type="match status" value="14"/>
</dbReference>
<dbReference type="Gene3D" id="3.30.1370.10">
    <property type="entry name" value="K Homology domain, type 1"/>
    <property type="match status" value="1"/>
</dbReference>
<feature type="repeat" description="ANK" evidence="4">
    <location>
        <begin position="1218"/>
        <end position="1250"/>
    </location>
</feature>
<feature type="region of interest" description="Disordered" evidence="6">
    <location>
        <begin position="2393"/>
        <end position="2417"/>
    </location>
</feature>
<feature type="repeat" description="ANK" evidence="4">
    <location>
        <begin position="1185"/>
        <end position="1217"/>
    </location>
</feature>
<feature type="region of interest" description="Disordered" evidence="6">
    <location>
        <begin position="1877"/>
        <end position="1905"/>
    </location>
</feature>
<feature type="region of interest" description="Disordered" evidence="6">
    <location>
        <begin position="1917"/>
        <end position="1944"/>
    </location>
</feature>
<feature type="repeat" description="ANK" evidence="4">
    <location>
        <begin position="657"/>
        <end position="689"/>
    </location>
</feature>
<dbReference type="PRINTS" id="PR01415">
    <property type="entry name" value="ANKYRIN"/>
</dbReference>
<feature type="repeat" description="ANK" evidence="4">
    <location>
        <begin position="623"/>
        <end position="655"/>
    </location>
</feature>
<feature type="compositionally biased region" description="Pro residues" evidence="6">
    <location>
        <begin position="1934"/>
        <end position="1943"/>
    </location>
</feature>
<feature type="repeat" description="ANK" evidence="4">
    <location>
        <begin position="457"/>
        <end position="489"/>
    </location>
</feature>
<feature type="repeat" description="ANK" evidence="4">
    <location>
        <begin position="1151"/>
        <end position="1183"/>
    </location>
</feature>
<dbReference type="GO" id="GO:0005737">
    <property type="term" value="C:cytoplasm"/>
    <property type="evidence" value="ECO:0007669"/>
    <property type="project" value="TreeGrafter"/>
</dbReference>
<dbReference type="SUPFAM" id="SSF48403">
    <property type="entry name" value="Ankyrin repeat"/>
    <property type="match status" value="3"/>
</dbReference>
<feature type="repeat" description="ANK" evidence="4">
    <location>
        <begin position="591"/>
        <end position="623"/>
    </location>
</feature>
<evidence type="ECO:0000313" key="8">
    <source>
        <dbReference type="Proteomes" id="UP000887575"/>
    </source>
</evidence>
<feature type="compositionally biased region" description="Low complexity" evidence="6">
    <location>
        <begin position="1971"/>
        <end position="1982"/>
    </location>
</feature>
<feature type="repeat" description="ANK" evidence="4">
    <location>
        <begin position="1320"/>
        <end position="1352"/>
    </location>
</feature>
<feature type="repeat" description="ANK" evidence="4">
    <location>
        <begin position="1287"/>
        <end position="1319"/>
    </location>
</feature>
<evidence type="ECO:0000256" key="1">
    <source>
        <dbReference type="ARBA" id="ARBA00022737"/>
    </source>
</evidence>
<feature type="repeat" description="ANK" evidence="4">
    <location>
        <begin position="424"/>
        <end position="456"/>
    </location>
</feature>
<dbReference type="WBParaSite" id="MBELARI_LOCUS6531.2">
    <property type="protein sequence ID" value="MBELARI_LOCUS6531.2"/>
    <property type="gene ID" value="MBELARI_LOCUS6531"/>
</dbReference>
<dbReference type="Proteomes" id="UP000887575">
    <property type="component" value="Unassembled WGS sequence"/>
</dbReference>
<feature type="repeat" description="ANK" evidence="4">
    <location>
        <begin position="690"/>
        <end position="722"/>
    </location>
</feature>